<dbReference type="Proteomes" id="UP000250241">
    <property type="component" value="Chromosome"/>
</dbReference>
<keyword evidence="2" id="KW-1185">Reference proteome</keyword>
<name>A0A2Z5R1Y7_9MICC</name>
<sequence length="72" mass="8405">MLNGWMMRVSDRWASQRCFVSVRNIGLQYWVKDLHEAASVSADMILPCGTPPRADDEKVFIYCRRTRRRAVS</sequence>
<gene>
    <name evidence="1" type="ORF">RA11412_2323</name>
</gene>
<dbReference type="EMBL" id="AP017895">
    <property type="protein sequence ID" value="BAV88622.1"/>
    <property type="molecule type" value="Genomic_DNA"/>
</dbReference>
<dbReference type="AlphaFoldDB" id="A0A2Z5R1Y7"/>
<reference evidence="1 2" key="1">
    <citation type="submission" date="2016-10" db="EMBL/GenBank/DDBJ databases">
        <title>Genome sequence of Rothia aeria strain JCM11412.</title>
        <authorList>
            <person name="Nambu T."/>
        </authorList>
    </citation>
    <scope>NUCLEOTIDE SEQUENCE [LARGE SCALE GENOMIC DNA]</scope>
    <source>
        <strain evidence="1 2">JCM 11412</strain>
    </source>
</reference>
<organism evidence="1 2">
    <name type="scientific">Rothia aeria</name>
    <dbReference type="NCBI Taxonomy" id="172042"/>
    <lineage>
        <taxon>Bacteria</taxon>
        <taxon>Bacillati</taxon>
        <taxon>Actinomycetota</taxon>
        <taxon>Actinomycetes</taxon>
        <taxon>Micrococcales</taxon>
        <taxon>Micrococcaceae</taxon>
        <taxon>Rothia</taxon>
    </lineage>
</organism>
<protein>
    <submittedName>
        <fullName evidence="1">Uncharacterized protein</fullName>
    </submittedName>
</protein>
<accession>A0A2Z5R1Y7</accession>
<dbReference type="KEGG" id="raj:RA11412_2323"/>
<evidence type="ECO:0000313" key="1">
    <source>
        <dbReference type="EMBL" id="BAV88622.1"/>
    </source>
</evidence>
<proteinExistence type="predicted"/>
<evidence type="ECO:0000313" key="2">
    <source>
        <dbReference type="Proteomes" id="UP000250241"/>
    </source>
</evidence>